<evidence type="ECO:0000259" key="11">
    <source>
        <dbReference type="Pfam" id="PF00593"/>
    </source>
</evidence>
<evidence type="ECO:0000313" key="14">
    <source>
        <dbReference type="EMBL" id="RXJ89957.1"/>
    </source>
</evidence>
<dbReference type="EMBL" id="CP031367">
    <property type="protein sequence ID" value="AXK48559.1"/>
    <property type="molecule type" value="Genomic_DNA"/>
</dbReference>
<evidence type="ECO:0000259" key="12">
    <source>
        <dbReference type="Pfam" id="PF07715"/>
    </source>
</evidence>
<evidence type="ECO:0000256" key="6">
    <source>
        <dbReference type="ARBA" id="ARBA00023136"/>
    </source>
</evidence>
<evidence type="ECO:0000256" key="10">
    <source>
        <dbReference type="SAM" id="SignalP"/>
    </source>
</evidence>
<dbReference type="PANTHER" id="PTHR30069:SF49">
    <property type="entry name" value="OUTER MEMBRANE PROTEIN C"/>
    <property type="match status" value="1"/>
</dbReference>
<dbReference type="Proteomes" id="UP000289132">
    <property type="component" value="Unassembled WGS sequence"/>
</dbReference>
<evidence type="ECO:0000256" key="8">
    <source>
        <dbReference type="PROSITE-ProRule" id="PRU01360"/>
    </source>
</evidence>
<keyword evidence="13" id="KW-0675">Receptor</keyword>
<dbReference type="CDD" id="cd01347">
    <property type="entry name" value="ligand_gated_channel"/>
    <property type="match status" value="1"/>
</dbReference>
<keyword evidence="5 9" id="KW-0798">TonB box</keyword>
<evidence type="ECO:0000256" key="5">
    <source>
        <dbReference type="ARBA" id="ARBA00023077"/>
    </source>
</evidence>
<name>A0AAD0VLU5_9BACT</name>
<dbReference type="PROSITE" id="PS52016">
    <property type="entry name" value="TONB_DEPENDENT_REC_3"/>
    <property type="match status" value="1"/>
</dbReference>
<keyword evidence="4 8" id="KW-0812">Transmembrane</keyword>
<evidence type="ECO:0000256" key="3">
    <source>
        <dbReference type="ARBA" id="ARBA00022452"/>
    </source>
</evidence>
<feature type="domain" description="TonB-dependent receptor-like beta-barrel" evidence="11">
    <location>
        <begin position="233"/>
        <end position="626"/>
    </location>
</feature>
<proteinExistence type="inferred from homology"/>
<dbReference type="InterPro" id="IPR000531">
    <property type="entry name" value="Beta-barrel_TonB"/>
</dbReference>
<keyword evidence="3 8" id="KW-1134">Transmembrane beta strand</keyword>
<evidence type="ECO:0000313" key="16">
    <source>
        <dbReference type="Proteomes" id="UP000289132"/>
    </source>
</evidence>
<dbReference type="InterPro" id="IPR037066">
    <property type="entry name" value="Plug_dom_sf"/>
</dbReference>
<sequence length="667" mass="74936">MKVKNITILSFVVSTLLSANESTTLQEISIVERANSTLVKDISKDELKSADLAEALMKNSPSISIVRRNGIANDIILRGQKKDNINILIDNSKIYGACPNRMDPPTSHILTNNIKSVKIIEGPYDVENFGTLSGLVKVETKEPQDGFHGELNLNAGSFDYKKGSATIEGGNKFVKALISASVEKGDQYKDGNGNNFLEQQKKRGVPHAQQLKSGSGDAFEKKSVMSKLQFNITDNQDLKLSYTANRSDSILYPAGPMDADYDDSDIYTIGYTIRELGSFSKELNLDYYYSKVDHPMSGKLRNGNGTSYMTNHMKSSIWGATVKNSLEIEDSLLTLGIDTSVRNWNGKMHSTNINTGVVKPNQTMNRMYDTDTKNKALFAKVEKSIGNLDLETGVRYDYTDIETQRPNVDDKKYVAFSGYMFGAYNFDEQSKIFLGFGKSSRVPDARELYQLGSNGVVNATSNPNLDQTKNYEVDLGFEKTIGNFYIKPKIFYSVLKDYIYNSRVIGTNQTQFQNIDAKIYGFDISGHYYFTDNFAFDYGIAYQRGKKDGSFADKDLAEIPPLKANLGLSYEYEKSKFKAEVVAVDRWSKFDDSAKEQEIAGYAVTNLKYTQELFKNFELTLGVDNLFDKVYNSANTYQDVRYVEVGGEQILFNDPGRYGYVNLRYSF</sequence>
<comment type="similarity">
    <text evidence="8 9">Belongs to the TonB-dependent receptor family.</text>
</comment>
<keyword evidence="6 8" id="KW-0472">Membrane</keyword>
<evidence type="ECO:0000313" key="15">
    <source>
        <dbReference type="Proteomes" id="UP000254504"/>
    </source>
</evidence>
<evidence type="ECO:0000313" key="13">
    <source>
        <dbReference type="EMBL" id="AXK48559.1"/>
    </source>
</evidence>
<dbReference type="KEGG" id="atp:ATR_0690"/>
<dbReference type="GO" id="GO:0044718">
    <property type="term" value="P:siderophore transmembrane transport"/>
    <property type="evidence" value="ECO:0007669"/>
    <property type="project" value="TreeGrafter"/>
</dbReference>
<dbReference type="Gene3D" id="2.170.130.10">
    <property type="entry name" value="TonB-dependent receptor, plug domain"/>
    <property type="match status" value="1"/>
</dbReference>
<dbReference type="Gene3D" id="2.40.170.20">
    <property type="entry name" value="TonB-dependent receptor, beta-barrel domain"/>
    <property type="match status" value="1"/>
</dbReference>
<reference evidence="13 15" key="2">
    <citation type="submission" date="2018-07" db="EMBL/GenBank/DDBJ databases">
        <title>Complete genome of the Arcobacter trophiarum type strain LMG 25534.</title>
        <authorList>
            <person name="Miller W.G."/>
            <person name="Yee E."/>
        </authorList>
    </citation>
    <scope>NUCLEOTIDE SEQUENCE [LARGE SCALE GENOMIC DNA]</scope>
    <source>
        <strain evidence="13 15">LMG 25534</strain>
    </source>
</reference>
<evidence type="ECO:0000256" key="4">
    <source>
        <dbReference type="ARBA" id="ARBA00022692"/>
    </source>
</evidence>
<evidence type="ECO:0000256" key="1">
    <source>
        <dbReference type="ARBA" id="ARBA00004571"/>
    </source>
</evidence>
<dbReference type="Pfam" id="PF00593">
    <property type="entry name" value="TonB_dep_Rec_b-barrel"/>
    <property type="match status" value="1"/>
</dbReference>
<evidence type="ECO:0000256" key="9">
    <source>
        <dbReference type="RuleBase" id="RU003357"/>
    </source>
</evidence>
<gene>
    <name evidence="13" type="ORF">ATR_0690</name>
    <name evidence="14" type="ORF">CRU87_08190</name>
</gene>
<dbReference type="GO" id="GO:0009279">
    <property type="term" value="C:cell outer membrane"/>
    <property type="evidence" value="ECO:0007669"/>
    <property type="project" value="UniProtKB-SubCell"/>
</dbReference>
<evidence type="ECO:0000256" key="2">
    <source>
        <dbReference type="ARBA" id="ARBA00022448"/>
    </source>
</evidence>
<dbReference type="EMBL" id="PDKD01000015">
    <property type="protein sequence ID" value="RXJ89957.1"/>
    <property type="molecule type" value="Genomic_DNA"/>
</dbReference>
<dbReference type="InterPro" id="IPR012910">
    <property type="entry name" value="Plug_dom"/>
</dbReference>
<dbReference type="PANTHER" id="PTHR30069">
    <property type="entry name" value="TONB-DEPENDENT OUTER MEMBRANE RECEPTOR"/>
    <property type="match status" value="1"/>
</dbReference>
<dbReference type="GO" id="GO:0015344">
    <property type="term" value="F:siderophore uptake transmembrane transporter activity"/>
    <property type="evidence" value="ECO:0007669"/>
    <property type="project" value="TreeGrafter"/>
</dbReference>
<dbReference type="InterPro" id="IPR039426">
    <property type="entry name" value="TonB-dep_rcpt-like"/>
</dbReference>
<keyword evidence="2 8" id="KW-0813">Transport</keyword>
<feature type="domain" description="TonB-dependent receptor plug" evidence="12">
    <location>
        <begin position="42"/>
        <end position="126"/>
    </location>
</feature>
<dbReference type="SUPFAM" id="SSF56935">
    <property type="entry name" value="Porins"/>
    <property type="match status" value="1"/>
</dbReference>
<feature type="chain" id="PRO_5042281680" evidence="10">
    <location>
        <begin position="20"/>
        <end position="667"/>
    </location>
</feature>
<dbReference type="Pfam" id="PF07715">
    <property type="entry name" value="Plug"/>
    <property type="match status" value="1"/>
</dbReference>
<accession>A0AAD0VLU5</accession>
<reference evidence="14 16" key="1">
    <citation type="submission" date="2017-10" db="EMBL/GenBank/DDBJ databases">
        <title>Genomics of the genus Arcobacter.</title>
        <authorList>
            <person name="Perez-Cataluna A."/>
            <person name="Figueras M.J."/>
        </authorList>
    </citation>
    <scope>NUCLEOTIDE SEQUENCE [LARGE SCALE GENOMIC DNA]</scope>
    <source>
        <strain evidence="14 16">LMG 25534</strain>
    </source>
</reference>
<dbReference type="Proteomes" id="UP000254504">
    <property type="component" value="Chromosome"/>
</dbReference>
<comment type="subcellular location">
    <subcellularLocation>
        <location evidence="1 8">Cell outer membrane</location>
        <topology evidence="1 8">Multi-pass membrane protein</topology>
    </subcellularLocation>
</comment>
<keyword evidence="10" id="KW-0732">Signal</keyword>
<keyword evidence="7 8" id="KW-0998">Cell outer membrane</keyword>
<organism evidence="13 15">
    <name type="scientific">Aliarcobacter trophiarum LMG 25534</name>
    <dbReference type="NCBI Taxonomy" id="1032241"/>
    <lineage>
        <taxon>Bacteria</taxon>
        <taxon>Pseudomonadati</taxon>
        <taxon>Campylobacterota</taxon>
        <taxon>Epsilonproteobacteria</taxon>
        <taxon>Campylobacterales</taxon>
        <taxon>Arcobacteraceae</taxon>
        <taxon>Aliarcobacter</taxon>
    </lineage>
</organism>
<dbReference type="InterPro" id="IPR036942">
    <property type="entry name" value="Beta-barrel_TonB_sf"/>
</dbReference>
<feature type="signal peptide" evidence="10">
    <location>
        <begin position="1"/>
        <end position="19"/>
    </location>
</feature>
<protein>
    <submittedName>
        <fullName evidence="13">TonB-dependent receptor</fullName>
    </submittedName>
</protein>
<keyword evidence="16" id="KW-1185">Reference proteome</keyword>
<evidence type="ECO:0000256" key="7">
    <source>
        <dbReference type="ARBA" id="ARBA00023237"/>
    </source>
</evidence>
<dbReference type="AlphaFoldDB" id="A0AAD0VLU5"/>
<dbReference type="RefSeq" id="WP_115428091.1">
    <property type="nucleotide sequence ID" value="NZ_CP031367.1"/>
</dbReference>